<dbReference type="Proteomes" id="UP000645828">
    <property type="component" value="Unassembled WGS sequence"/>
</dbReference>
<dbReference type="InterPro" id="IPR036179">
    <property type="entry name" value="Ig-like_dom_sf"/>
</dbReference>
<evidence type="ECO:0000313" key="3">
    <source>
        <dbReference type="EMBL" id="CAD7680620.1"/>
    </source>
</evidence>
<evidence type="ECO:0000256" key="1">
    <source>
        <dbReference type="ARBA" id="ARBA00022859"/>
    </source>
</evidence>
<dbReference type="PANTHER" id="PTHR23268">
    <property type="entry name" value="T-CELL RECEPTOR BETA CHAIN"/>
    <property type="match status" value="1"/>
</dbReference>
<dbReference type="PANTHER" id="PTHR23268:SF110">
    <property type="entry name" value="T CELL RECEPTOR BETA VARIABLE 27"/>
    <property type="match status" value="1"/>
</dbReference>
<dbReference type="GO" id="GO:0002376">
    <property type="term" value="P:immune system process"/>
    <property type="evidence" value="ECO:0007669"/>
    <property type="project" value="UniProtKB-KW"/>
</dbReference>
<dbReference type="AlphaFoldDB" id="A0A811YW03"/>
<dbReference type="SUPFAM" id="SSF48726">
    <property type="entry name" value="Immunoglobulin"/>
    <property type="match status" value="1"/>
</dbReference>
<accession>A0A811YW03</accession>
<dbReference type="GO" id="GO:0005886">
    <property type="term" value="C:plasma membrane"/>
    <property type="evidence" value="ECO:0007669"/>
    <property type="project" value="TreeGrafter"/>
</dbReference>
<dbReference type="InterPro" id="IPR050413">
    <property type="entry name" value="TCR_beta_variable"/>
</dbReference>
<feature type="region of interest" description="Disordered" evidence="2">
    <location>
        <begin position="181"/>
        <end position="204"/>
    </location>
</feature>
<protein>
    <submittedName>
        <fullName evidence="3">(raccoon dog) hypothetical protein</fullName>
    </submittedName>
</protein>
<sequence length="204" mass="22110">MLVTASLASPQRPPPVACVSLQPREKGNSCKEGDATEADWSPRGWRTPMAFGLLGWVVLCLLGAGPMEAGVTQIPRHLIAGTGRQMTLLCSQDVNRDAMYWYRQDPGLGLKLIYSSRNVQFTEEGDVPDGYWVSRKEKSNFPLAPTLESAGTNHTSRYLCASSLAIALLSQMLAAQKGHLENKEAPSWVAPPQPQGELPPPSAP</sequence>
<organism evidence="3 4">
    <name type="scientific">Nyctereutes procyonoides</name>
    <name type="common">Raccoon dog</name>
    <name type="synonym">Canis procyonoides</name>
    <dbReference type="NCBI Taxonomy" id="34880"/>
    <lineage>
        <taxon>Eukaryota</taxon>
        <taxon>Metazoa</taxon>
        <taxon>Chordata</taxon>
        <taxon>Craniata</taxon>
        <taxon>Vertebrata</taxon>
        <taxon>Euteleostomi</taxon>
        <taxon>Mammalia</taxon>
        <taxon>Eutheria</taxon>
        <taxon>Laurasiatheria</taxon>
        <taxon>Carnivora</taxon>
        <taxon>Caniformia</taxon>
        <taxon>Canidae</taxon>
        <taxon>Nyctereutes</taxon>
    </lineage>
</organism>
<feature type="compositionally biased region" description="Pro residues" evidence="2">
    <location>
        <begin position="189"/>
        <end position="204"/>
    </location>
</feature>
<name>A0A811YW03_NYCPR</name>
<evidence type="ECO:0000256" key="2">
    <source>
        <dbReference type="SAM" id="MobiDB-lite"/>
    </source>
</evidence>
<proteinExistence type="predicted"/>
<gene>
    <name evidence="3" type="ORF">NYPRO_LOCUS13412</name>
</gene>
<dbReference type="EMBL" id="CAJHUB010000749">
    <property type="protein sequence ID" value="CAD7680620.1"/>
    <property type="molecule type" value="Genomic_DNA"/>
</dbReference>
<keyword evidence="4" id="KW-1185">Reference proteome</keyword>
<dbReference type="InterPro" id="IPR013783">
    <property type="entry name" value="Ig-like_fold"/>
</dbReference>
<evidence type="ECO:0000313" key="4">
    <source>
        <dbReference type="Proteomes" id="UP000645828"/>
    </source>
</evidence>
<reference evidence="3" key="1">
    <citation type="submission" date="2020-12" db="EMBL/GenBank/DDBJ databases">
        <authorList>
            <consortium name="Molecular Ecology Group"/>
        </authorList>
    </citation>
    <scope>NUCLEOTIDE SEQUENCE</scope>
    <source>
        <strain evidence="3">TBG_1078</strain>
    </source>
</reference>
<comment type="caution">
    <text evidence="3">The sequence shown here is derived from an EMBL/GenBank/DDBJ whole genome shotgun (WGS) entry which is preliminary data.</text>
</comment>
<dbReference type="Gene3D" id="2.60.40.10">
    <property type="entry name" value="Immunoglobulins"/>
    <property type="match status" value="1"/>
</dbReference>
<keyword evidence="1" id="KW-0391">Immunity</keyword>
<dbReference type="GO" id="GO:0007166">
    <property type="term" value="P:cell surface receptor signaling pathway"/>
    <property type="evidence" value="ECO:0007669"/>
    <property type="project" value="TreeGrafter"/>
</dbReference>